<dbReference type="GO" id="GO:0030048">
    <property type="term" value="P:actin filament-based movement"/>
    <property type="evidence" value="ECO:0007669"/>
    <property type="project" value="UniProtKB-ARBA"/>
</dbReference>
<keyword evidence="15" id="KW-1185">Reference proteome</keyword>
<dbReference type="PANTHER" id="PTHR13140:SF780">
    <property type="entry name" value="MYOSIN-1"/>
    <property type="match status" value="1"/>
</dbReference>
<evidence type="ECO:0000313" key="15">
    <source>
        <dbReference type="Proteomes" id="UP000694251"/>
    </source>
</evidence>
<dbReference type="GO" id="GO:0016787">
    <property type="term" value="F:hydrolase activity"/>
    <property type="evidence" value="ECO:0007669"/>
    <property type="project" value="UniProtKB-KW"/>
</dbReference>
<keyword evidence="4 10" id="KW-0067">ATP-binding</keyword>
<feature type="region of interest" description="Actin-binding" evidence="10">
    <location>
        <begin position="717"/>
        <end position="739"/>
    </location>
</feature>
<dbReference type="GO" id="GO:0005524">
    <property type="term" value="F:ATP binding"/>
    <property type="evidence" value="ECO:0007669"/>
    <property type="project" value="UniProtKB-UniRule"/>
</dbReference>
<dbReference type="InterPro" id="IPR036022">
    <property type="entry name" value="MYSc_Myo8"/>
</dbReference>
<name>A0A8T2FCS0_ARASU</name>
<dbReference type="PANTHER" id="PTHR13140">
    <property type="entry name" value="MYOSIN"/>
    <property type="match status" value="1"/>
</dbReference>
<protein>
    <submittedName>
        <fullName evidence="14">P-loop containing nucleoside triphosphate hydrolase</fullName>
    </submittedName>
</protein>
<dbReference type="SMART" id="SM00242">
    <property type="entry name" value="MYSc"/>
    <property type="match status" value="1"/>
</dbReference>
<feature type="binding site" evidence="10">
    <location>
        <begin position="256"/>
        <end position="263"/>
    </location>
    <ligand>
        <name>ATP</name>
        <dbReference type="ChEBI" id="CHEBI:30616"/>
    </ligand>
</feature>
<dbReference type="Pfam" id="PF00063">
    <property type="entry name" value="Myosin_head"/>
    <property type="match status" value="1"/>
</dbReference>
<keyword evidence="2" id="KW-0677">Repeat</keyword>
<evidence type="ECO:0000256" key="3">
    <source>
        <dbReference type="ARBA" id="ARBA00022741"/>
    </source>
</evidence>
<dbReference type="GO" id="GO:0007015">
    <property type="term" value="P:actin filament organization"/>
    <property type="evidence" value="ECO:0007669"/>
    <property type="project" value="TreeGrafter"/>
</dbReference>
<dbReference type="InterPro" id="IPR004009">
    <property type="entry name" value="SH3_Myosin"/>
</dbReference>
<keyword evidence="6 10" id="KW-0518">Myosin</keyword>
<dbReference type="InterPro" id="IPR001609">
    <property type="entry name" value="Myosin_head_motor_dom-like"/>
</dbReference>
<keyword evidence="3 10" id="KW-0547">Nucleotide-binding</keyword>
<dbReference type="PROSITE" id="PS51456">
    <property type="entry name" value="MYOSIN_MOTOR"/>
    <property type="match status" value="1"/>
</dbReference>
<feature type="compositionally biased region" description="Polar residues" evidence="11">
    <location>
        <begin position="32"/>
        <end position="45"/>
    </location>
</feature>
<evidence type="ECO:0000256" key="6">
    <source>
        <dbReference type="ARBA" id="ARBA00023123"/>
    </source>
</evidence>
<dbReference type="Proteomes" id="UP000694251">
    <property type="component" value="Chromosome 3"/>
</dbReference>
<keyword evidence="5" id="KW-0112">Calmodulin-binding</keyword>
<keyword evidence="7 10" id="KW-0505">Motor protein</keyword>
<sequence length="894" mass="100109">MSQKVTPFMQSLKSLPADYRFDGSPVSDRLENSSGASVRLTNSNVPRKGGLRNGVSRTDTAAGDSEDSPYSGHGVFVEEQSLTDDVDSGAATMPLPQSDERRWSDTSAYARKKILQSWIQLPNGNWELGKILSTSGEESIISLPEGKVIKVISETLVPANPDILDGVDDLMQLSYLNEPSVLYNLNYRYNQDMIYTKAGPVLVAVNPFKEVPLYGNRYIEAYRKRSNESPHVYAIADTAIREMIRDEVNQSIIISGESGAGKTETAKIAMQYLAALGGGSGIEYEILKTNPILEAFGNAKTLRNDNSSRFGKLIEIHFSESGKISGAQIQTFLLEKSRVVQCAEGERSYHIFYQLCAGASPALREKLNLTSAHEYKYLGQSNCYSINGVDDAERFHTVKEALDIVHVSKEDQESVFAMLAAVLWLGNVSFTVIDNENHVEPVADESLSTVAKLIGCNINELTLTLSKRNMRVRNDTIVQKLTLPQAIDARDALAKSIYSCLFDWLVEQINKSLAVGKRRTGRSISILDIYGFESFDKNSFEQFCINYANERLQQHFNRHLFKLEQEEYIQDGIDWTRVDFEDNQNCLSLFEKKPLGLLSLLDEESTFPNGTDLTLANKLKQHLQSNSCFRGDKGKLFTVVHYAGEVTYETTGFLEKNRDLLHSDSIQLLSSCSCLLPQAFASSMLIQSEKPVVGPLYKAGGADSQRLSVATKFKSQLFQLMQRLGNTTPHFIRCIKPNNIQSPGVYEQGLVLQQLRCCGVLEVVRISRSGFPTRMSHQKFSRRYGFLLVENIADRDPLSVSVAILHQFNILPEMYQVGYTKLFFRTGQIGVLEDTRNRTLHGILRVQSSFRGYQARCLLKELKRGISILQSCITLLSQVITLVLHLNLIVMEIL</sequence>
<dbReference type="GO" id="GO:0005737">
    <property type="term" value="C:cytoplasm"/>
    <property type="evidence" value="ECO:0007669"/>
    <property type="project" value="TreeGrafter"/>
</dbReference>
<dbReference type="PROSITE" id="PS50096">
    <property type="entry name" value="IQ"/>
    <property type="match status" value="1"/>
</dbReference>
<comment type="similarity">
    <text evidence="9">Belongs to the TRAFAC class myosin-kinesin ATPase superfamily. Myosin family. Plant myosin class VIII subfamily.</text>
</comment>
<proteinExistence type="inferred from homology"/>
<dbReference type="CDD" id="cd01383">
    <property type="entry name" value="MYSc_Myo8"/>
    <property type="match status" value="1"/>
</dbReference>
<dbReference type="EMBL" id="JAEFBJ010000003">
    <property type="protein sequence ID" value="KAG7631893.1"/>
    <property type="molecule type" value="Genomic_DNA"/>
</dbReference>
<evidence type="ECO:0000259" key="13">
    <source>
        <dbReference type="PROSITE" id="PS51844"/>
    </source>
</evidence>
<dbReference type="InterPro" id="IPR057535">
    <property type="entry name" value="MYO1-3_N_SH3"/>
</dbReference>
<accession>A0A8T2FCS0</accession>
<evidence type="ECO:0000256" key="5">
    <source>
        <dbReference type="ARBA" id="ARBA00022860"/>
    </source>
</evidence>
<comment type="subunit">
    <text evidence="1">Homodimer.</text>
</comment>
<evidence type="ECO:0000256" key="8">
    <source>
        <dbReference type="ARBA" id="ARBA00023203"/>
    </source>
</evidence>
<organism evidence="14 15">
    <name type="scientific">Arabidopsis suecica</name>
    <name type="common">Swedish thale-cress</name>
    <name type="synonym">Cardaminopsis suecica</name>
    <dbReference type="NCBI Taxonomy" id="45249"/>
    <lineage>
        <taxon>Eukaryota</taxon>
        <taxon>Viridiplantae</taxon>
        <taxon>Streptophyta</taxon>
        <taxon>Embryophyta</taxon>
        <taxon>Tracheophyta</taxon>
        <taxon>Spermatophyta</taxon>
        <taxon>Magnoliopsida</taxon>
        <taxon>eudicotyledons</taxon>
        <taxon>Gunneridae</taxon>
        <taxon>Pentapetalae</taxon>
        <taxon>rosids</taxon>
        <taxon>malvids</taxon>
        <taxon>Brassicales</taxon>
        <taxon>Brassicaceae</taxon>
        <taxon>Camelineae</taxon>
        <taxon>Arabidopsis</taxon>
    </lineage>
</organism>
<dbReference type="FunFam" id="1.10.10.820:FF:000001">
    <property type="entry name" value="Myosin heavy chain"/>
    <property type="match status" value="1"/>
</dbReference>
<feature type="compositionally biased region" description="Polar residues" evidence="11">
    <location>
        <begin position="1"/>
        <end position="13"/>
    </location>
</feature>
<dbReference type="FunFam" id="1.20.58.530:FF:000013">
    <property type="entry name" value="Unconventional myosin-XIX"/>
    <property type="match status" value="1"/>
</dbReference>
<evidence type="ECO:0000256" key="4">
    <source>
        <dbReference type="ARBA" id="ARBA00022840"/>
    </source>
</evidence>
<feature type="region of interest" description="Disordered" evidence="11">
    <location>
        <begin position="1"/>
        <end position="71"/>
    </location>
</feature>
<gene>
    <name evidence="14" type="ORF">ISN44_As03g020820</name>
</gene>
<dbReference type="GO" id="GO:0000146">
    <property type="term" value="F:microfilament motor activity"/>
    <property type="evidence" value="ECO:0007669"/>
    <property type="project" value="TreeGrafter"/>
</dbReference>
<dbReference type="GO" id="GO:0005516">
    <property type="term" value="F:calmodulin binding"/>
    <property type="evidence" value="ECO:0007669"/>
    <property type="project" value="UniProtKB-KW"/>
</dbReference>
<evidence type="ECO:0000256" key="10">
    <source>
        <dbReference type="PROSITE-ProRule" id="PRU00782"/>
    </source>
</evidence>
<dbReference type="GO" id="GO:0051015">
    <property type="term" value="F:actin filament binding"/>
    <property type="evidence" value="ECO:0007669"/>
    <property type="project" value="TreeGrafter"/>
</dbReference>
<evidence type="ECO:0000313" key="14">
    <source>
        <dbReference type="EMBL" id="KAG7631893.1"/>
    </source>
</evidence>
<dbReference type="Pfam" id="PF25369">
    <property type="entry name" value="SH3_VIII-1_N"/>
    <property type="match status" value="1"/>
</dbReference>
<dbReference type="GO" id="GO:0016459">
    <property type="term" value="C:myosin complex"/>
    <property type="evidence" value="ECO:0007669"/>
    <property type="project" value="UniProtKB-KW"/>
</dbReference>
<feature type="domain" description="Myosin motor" evidence="12">
    <location>
        <begin position="165"/>
        <end position="837"/>
    </location>
</feature>
<dbReference type="PROSITE" id="PS51844">
    <property type="entry name" value="SH3_LIKE"/>
    <property type="match status" value="1"/>
</dbReference>
<comment type="caution">
    <text evidence="14">The sequence shown here is derived from an EMBL/GenBank/DDBJ whole genome shotgun (WGS) entry which is preliminary data.</text>
</comment>
<reference evidence="14 15" key="1">
    <citation type="submission" date="2020-12" db="EMBL/GenBank/DDBJ databases">
        <title>Concerted genomic and epigenomic changes stabilize Arabidopsis allopolyploids.</title>
        <authorList>
            <person name="Chen Z."/>
        </authorList>
    </citation>
    <scope>NUCLEOTIDE SEQUENCE [LARGE SCALE GENOMIC DNA]</scope>
    <source>
        <strain evidence="14">As9502</strain>
        <tissue evidence="14">Leaf</tissue>
    </source>
</reference>
<keyword evidence="14" id="KW-0378">Hydrolase</keyword>
<evidence type="ECO:0000256" key="7">
    <source>
        <dbReference type="ARBA" id="ARBA00023175"/>
    </source>
</evidence>
<evidence type="ECO:0000256" key="2">
    <source>
        <dbReference type="ARBA" id="ARBA00022737"/>
    </source>
</evidence>
<evidence type="ECO:0000259" key="12">
    <source>
        <dbReference type="PROSITE" id="PS51456"/>
    </source>
</evidence>
<evidence type="ECO:0000256" key="11">
    <source>
        <dbReference type="SAM" id="MobiDB-lite"/>
    </source>
</evidence>
<evidence type="ECO:0000256" key="9">
    <source>
        <dbReference type="ARBA" id="ARBA00060862"/>
    </source>
</evidence>
<feature type="domain" description="Myosin N-terminal SH3-like" evidence="13">
    <location>
        <begin position="112"/>
        <end position="161"/>
    </location>
</feature>
<dbReference type="OrthoDB" id="6108017at2759"/>
<dbReference type="GO" id="GO:0016020">
    <property type="term" value="C:membrane"/>
    <property type="evidence" value="ECO:0007669"/>
    <property type="project" value="TreeGrafter"/>
</dbReference>
<keyword evidence="8 10" id="KW-0009">Actin-binding</keyword>
<evidence type="ECO:0000256" key="1">
    <source>
        <dbReference type="ARBA" id="ARBA00011738"/>
    </source>
</evidence>
<dbReference type="AlphaFoldDB" id="A0A8T2FCS0"/>